<organism evidence="8 9">
    <name type="scientific">Polysphondylium violaceum</name>
    <dbReference type="NCBI Taxonomy" id="133409"/>
    <lineage>
        <taxon>Eukaryota</taxon>
        <taxon>Amoebozoa</taxon>
        <taxon>Evosea</taxon>
        <taxon>Eumycetozoa</taxon>
        <taxon>Dictyostelia</taxon>
        <taxon>Dictyosteliales</taxon>
        <taxon>Dictyosteliaceae</taxon>
        <taxon>Polysphondylium</taxon>
    </lineage>
</organism>
<dbReference type="InterPro" id="IPR001849">
    <property type="entry name" value="PH_domain"/>
</dbReference>
<evidence type="ECO:0008006" key="10">
    <source>
        <dbReference type="Google" id="ProtNLM"/>
    </source>
</evidence>
<accession>A0A8J4USZ3</accession>
<dbReference type="AlphaFoldDB" id="A0A8J4USZ3"/>
<dbReference type="SUPFAM" id="SSF49562">
    <property type="entry name" value="C2 domain (Calcium/lipid-binding domain, CaLB)"/>
    <property type="match status" value="1"/>
</dbReference>
<dbReference type="GO" id="GO:0005096">
    <property type="term" value="F:GTPase activator activity"/>
    <property type="evidence" value="ECO:0007669"/>
    <property type="project" value="UniProtKB-KW"/>
</dbReference>
<proteinExistence type="predicted"/>
<evidence type="ECO:0000313" key="8">
    <source>
        <dbReference type="EMBL" id="KAF2074191.1"/>
    </source>
</evidence>
<dbReference type="InterPro" id="IPR008936">
    <property type="entry name" value="Rho_GTPase_activation_prot"/>
</dbReference>
<dbReference type="GO" id="GO:0005737">
    <property type="term" value="C:cytoplasm"/>
    <property type="evidence" value="ECO:0007669"/>
    <property type="project" value="UniProtKB-SubCell"/>
</dbReference>
<sequence length="559" mass="63713">MEVNNIIYLRAISIKEIASKKKIFGSNNTKVVDIEVTSTPVDQPTEIFQVSVSQTSINRLISEIKKEIYNVNLPISNFSITSSTALQEIKQLFECISSTPKIQRSLSLNKFIESENNLSQSSTFMYDFIKDSSISGVLTKTKNKNKRTKKERLCSIKYDRILYYFSVNDKRCKGLKFLDEASIISRGETFFQLKVGPNESYTFTTATPQECDAWVEALDKCAETIKKSKIKVNGQIQGTILKARNLASFDLNGFSDPFVIAKIEQQQIRTQTIYKSLNPTWNENFSFDITKHDGYLSLLVWDEDKFKTADFMGKILIPLHSLTANEEMTMWLPLAPRNSKDKVCGDILLRLKYIYAPDEADQSVNAIYGQPLESLKTRQDICTNSIPTILSQFVSFFEQNGLKEEGIFRICGNSIEIKSIKNQINTNPNNVQFNLASLHAFAGAFKLFFRELPDPLLTFDQYDNLLSKTKNLEIQPIIEIIKSLPPSHIAVLKLILPFFNKIAENSKYNMMNNSNLSIVFGPSFLRPRVETPKTLLEMIVVNEITKFIFENSTTILKHI</sequence>
<dbReference type="Pfam" id="PF00620">
    <property type="entry name" value="RhoGAP"/>
    <property type="match status" value="1"/>
</dbReference>
<dbReference type="InterPro" id="IPR000008">
    <property type="entry name" value="C2_dom"/>
</dbReference>
<dbReference type="SMART" id="SM00239">
    <property type="entry name" value="C2"/>
    <property type="match status" value="1"/>
</dbReference>
<evidence type="ECO:0000313" key="9">
    <source>
        <dbReference type="Proteomes" id="UP000695562"/>
    </source>
</evidence>
<evidence type="ECO:0000256" key="3">
    <source>
        <dbReference type="ARBA" id="ARBA00022490"/>
    </source>
</evidence>
<dbReference type="SMART" id="SM00233">
    <property type="entry name" value="PH"/>
    <property type="match status" value="1"/>
</dbReference>
<comment type="caution">
    <text evidence="8">The sequence shown here is derived from an EMBL/GenBank/DDBJ whole genome shotgun (WGS) entry which is preliminary data.</text>
</comment>
<dbReference type="CDD" id="cd00821">
    <property type="entry name" value="PH"/>
    <property type="match status" value="1"/>
</dbReference>
<dbReference type="InterPro" id="IPR011993">
    <property type="entry name" value="PH-like_dom_sf"/>
</dbReference>
<dbReference type="CDD" id="cd00159">
    <property type="entry name" value="RhoGAP"/>
    <property type="match status" value="1"/>
</dbReference>
<keyword evidence="2" id="KW-0343">GTPase activation</keyword>
<keyword evidence="3" id="KW-0963">Cytoplasm</keyword>
<evidence type="ECO:0000256" key="4">
    <source>
        <dbReference type="ARBA" id="ARBA00037092"/>
    </source>
</evidence>
<dbReference type="InterPro" id="IPR000198">
    <property type="entry name" value="RhoGAP_dom"/>
</dbReference>
<dbReference type="PRINTS" id="PR00360">
    <property type="entry name" value="C2DOMAIN"/>
</dbReference>
<dbReference type="PROSITE" id="PS50004">
    <property type="entry name" value="C2"/>
    <property type="match status" value="1"/>
</dbReference>
<evidence type="ECO:0000256" key="1">
    <source>
        <dbReference type="ARBA" id="ARBA00004496"/>
    </source>
</evidence>
<evidence type="ECO:0000259" key="6">
    <source>
        <dbReference type="PROSITE" id="PS50004"/>
    </source>
</evidence>
<feature type="domain" description="PH" evidence="5">
    <location>
        <begin position="131"/>
        <end position="223"/>
    </location>
</feature>
<dbReference type="SUPFAM" id="SSF48350">
    <property type="entry name" value="GTPase activation domain, GAP"/>
    <property type="match status" value="1"/>
</dbReference>
<dbReference type="PROSITE" id="PS50238">
    <property type="entry name" value="RHOGAP"/>
    <property type="match status" value="1"/>
</dbReference>
<name>A0A8J4USZ3_9MYCE</name>
<dbReference type="GO" id="GO:0007165">
    <property type="term" value="P:signal transduction"/>
    <property type="evidence" value="ECO:0007669"/>
    <property type="project" value="InterPro"/>
</dbReference>
<keyword evidence="9" id="KW-1185">Reference proteome</keyword>
<dbReference type="Pfam" id="PF00169">
    <property type="entry name" value="PH"/>
    <property type="match status" value="1"/>
</dbReference>
<gene>
    <name evidence="8" type="ORF">CYY_004509</name>
</gene>
<dbReference type="PROSITE" id="PS50003">
    <property type="entry name" value="PH_DOMAIN"/>
    <property type="match status" value="1"/>
</dbReference>
<evidence type="ECO:0000259" key="5">
    <source>
        <dbReference type="PROSITE" id="PS50003"/>
    </source>
</evidence>
<feature type="domain" description="Rho-GAP" evidence="7">
    <location>
        <begin position="370"/>
        <end position="556"/>
    </location>
</feature>
<dbReference type="Gene3D" id="2.60.40.150">
    <property type="entry name" value="C2 domain"/>
    <property type="match status" value="1"/>
</dbReference>
<dbReference type="Gene3D" id="1.10.555.10">
    <property type="entry name" value="Rho GTPase activation protein"/>
    <property type="match status" value="1"/>
</dbReference>
<dbReference type="Gene3D" id="2.30.29.30">
    <property type="entry name" value="Pleckstrin-homology domain (PH domain)/Phosphotyrosine-binding domain (PTB)"/>
    <property type="match status" value="1"/>
</dbReference>
<comment type="function">
    <text evidence="4">Rho GTPase-activating protein involved in the signal transduction pathway.</text>
</comment>
<evidence type="ECO:0000259" key="7">
    <source>
        <dbReference type="PROSITE" id="PS50238"/>
    </source>
</evidence>
<dbReference type="EMBL" id="AJWJ01000160">
    <property type="protein sequence ID" value="KAF2074191.1"/>
    <property type="molecule type" value="Genomic_DNA"/>
</dbReference>
<dbReference type="OrthoDB" id="79452at2759"/>
<dbReference type="InterPro" id="IPR050729">
    <property type="entry name" value="Rho-GAP"/>
</dbReference>
<reference evidence="8" key="1">
    <citation type="submission" date="2020-01" db="EMBL/GenBank/DDBJ databases">
        <title>Development of genomics and gene disruption for Polysphondylium violaceum indicates a role for the polyketide synthase stlB in stalk morphogenesis.</title>
        <authorList>
            <person name="Narita B."/>
            <person name="Kawabe Y."/>
            <person name="Kin K."/>
            <person name="Saito T."/>
            <person name="Gibbs R."/>
            <person name="Kuspa A."/>
            <person name="Muzny D."/>
            <person name="Queller D."/>
            <person name="Richards S."/>
            <person name="Strassman J."/>
            <person name="Sucgang R."/>
            <person name="Worley K."/>
            <person name="Schaap P."/>
        </authorList>
    </citation>
    <scope>NUCLEOTIDE SEQUENCE</scope>
    <source>
        <strain evidence="8">QSvi11</strain>
    </source>
</reference>
<dbReference type="PANTHER" id="PTHR23176">
    <property type="entry name" value="RHO/RAC/CDC GTPASE-ACTIVATING PROTEIN"/>
    <property type="match status" value="1"/>
</dbReference>
<dbReference type="InterPro" id="IPR035892">
    <property type="entry name" value="C2_domain_sf"/>
</dbReference>
<dbReference type="SUPFAM" id="SSF50729">
    <property type="entry name" value="PH domain-like"/>
    <property type="match status" value="1"/>
</dbReference>
<dbReference type="Proteomes" id="UP000695562">
    <property type="component" value="Unassembled WGS sequence"/>
</dbReference>
<comment type="subcellular location">
    <subcellularLocation>
        <location evidence="1">Cytoplasm</location>
    </subcellularLocation>
</comment>
<dbReference type="SMART" id="SM00324">
    <property type="entry name" value="RhoGAP"/>
    <property type="match status" value="1"/>
</dbReference>
<dbReference type="Pfam" id="PF00168">
    <property type="entry name" value="C2"/>
    <property type="match status" value="1"/>
</dbReference>
<feature type="domain" description="C2" evidence="6">
    <location>
        <begin position="217"/>
        <end position="332"/>
    </location>
</feature>
<evidence type="ECO:0000256" key="2">
    <source>
        <dbReference type="ARBA" id="ARBA00022468"/>
    </source>
</evidence>
<protein>
    <recommendedName>
        <fullName evidence="10">Pleckstrin domain-containing protein</fullName>
    </recommendedName>
</protein>
<dbReference type="PANTHER" id="PTHR23176:SF130">
    <property type="entry name" value="RHO GTPASE-ACTIVATING PROTEIN GACEE"/>
    <property type="match status" value="1"/>
</dbReference>